<reference evidence="2" key="1">
    <citation type="submission" date="2024-07" db="EMBL/GenBank/DDBJ databases">
        <authorList>
            <person name="Yu S.T."/>
        </authorList>
    </citation>
    <scope>NUCLEOTIDE SEQUENCE</scope>
    <source>
        <strain evidence="2">R35</strain>
    </source>
</reference>
<dbReference type="Pfam" id="PF02627">
    <property type="entry name" value="CMD"/>
    <property type="match status" value="1"/>
</dbReference>
<dbReference type="Gene3D" id="1.20.1290.10">
    <property type="entry name" value="AhpD-like"/>
    <property type="match status" value="1"/>
</dbReference>
<sequence>MTGRLPGPAPADEETRRLLEPYRLPDGRPLPIFQALAHSRAALDDLRRATAACLQGTALPPRTREIAVLRVCARAGAEAEWAVHVEMFAEQAGLGVDEVRATAAPGVQDLWPVRDALVIRLADEIHDGCTVSDELWIGLARTYAPQEIVELLLVVTQYLKVACLTNALGLRAPEGLPALPRDIE</sequence>
<feature type="domain" description="Carboxymuconolactone decarboxylase-like" evidence="1">
    <location>
        <begin position="44"/>
        <end position="104"/>
    </location>
</feature>
<accession>A0AB39SFK0</accession>
<gene>
    <name evidence="2" type="ORF">AB5J50_43410</name>
</gene>
<protein>
    <submittedName>
        <fullName evidence="2">Carboxymuconolactone decarboxylase family protein</fullName>
    </submittedName>
</protein>
<dbReference type="AlphaFoldDB" id="A0AB39SFK0"/>
<dbReference type="RefSeq" id="WP_369264082.1">
    <property type="nucleotide sequence ID" value="NZ_CP163440.1"/>
</dbReference>
<dbReference type="EMBL" id="CP163440">
    <property type="protein sequence ID" value="XDQ67155.1"/>
    <property type="molecule type" value="Genomic_DNA"/>
</dbReference>
<proteinExistence type="predicted"/>
<name>A0AB39SFK0_9ACTN</name>
<dbReference type="InterPro" id="IPR029032">
    <property type="entry name" value="AhpD-like"/>
</dbReference>
<dbReference type="SUPFAM" id="SSF69118">
    <property type="entry name" value="AhpD-like"/>
    <property type="match status" value="1"/>
</dbReference>
<dbReference type="PANTHER" id="PTHR34846:SF5">
    <property type="entry name" value="CARBOXYMUCONOLACTONE DECARBOXYLASE-LIKE DOMAIN-CONTAINING PROTEIN"/>
    <property type="match status" value="1"/>
</dbReference>
<evidence type="ECO:0000313" key="2">
    <source>
        <dbReference type="EMBL" id="XDQ67155.1"/>
    </source>
</evidence>
<dbReference type="InterPro" id="IPR003779">
    <property type="entry name" value="CMD-like"/>
</dbReference>
<dbReference type="PANTHER" id="PTHR34846">
    <property type="entry name" value="4-CARBOXYMUCONOLACTONE DECARBOXYLASE FAMILY PROTEIN (AFU_ORTHOLOGUE AFUA_6G11590)"/>
    <property type="match status" value="1"/>
</dbReference>
<evidence type="ECO:0000259" key="1">
    <source>
        <dbReference type="Pfam" id="PF02627"/>
    </source>
</evidence>
<dbReference type="GO" id="GO:0051920">
    <property type="term" value="F:peroxiredoxin activity"/>
    <property type="evidence" value="ECO:0007669"/>
    <property type="project" value="InterPro"/>
</dbReference>
<organism evidence="2">
    <name type="scientific">Streptomyces sp. R35</name>
    <dbReference type="NCBI Taxonomy" id="3238630"/>
    <lineage>
        <taxon>Bacteria</taxon>
        <taxon>Bacillati</taxon>
        <taxon>Actinomycetota</taxon>
        <taxon>Actinomycetes</taxon>
        <taxon>Kitasatosporales</taxon>
        <taxon>Streptomycetaceae</taxon>
        <taxon>Streptomyces</taxon>
    </lineage>
</organism>